<keyword evidence="1" id="KW-0547">Nucleotide-binding</keyword>
<keyword evidence="2" id="KW-0067">ATP-binding</keyword>
<feature type="domain" description="AAA+ ATPase" evidence="3">
    <location>
        <begin position="518"/>
        <end position="662"/>
    </location>
</feature>
<dbReference type="PANTHER" id="PTHR43788:SF6">
    <property type="entry name" value="DNA HELICASE B"/>
    <property type="match status" value="1"/>
</dbReference>
<evidence type="ECO:0000256" key="2">
    <source>
        <dbReference type="ARBA" id="ARBA00022840"/>
    </source>
</evidence>
<dbReference type="Proteomes" id="UP001424459">
    <property type="component" value="Unassembled WGS sequence"/>
</dbReference>
<dbReference type="CDD" id="cd17933">
    <property type="entry name" value="DEXSc_RecD-like"/>
    <property type="match status" value="1"/>
</dbReference>
<dbReference type="SMART" id="SM00382">
    <property type="entry name" value="AAA"/>
    <property type="match status" value="1"/>
</dbReference>
<organism evidence="4 5">
    <name type="scientific">Sphingomonas rosea</name>
    <dbReference type="NCBI Taxonomy" id="335605"/>
    <lineage>
        <taxon>Bacteria</taxon>
        <taxon>Pseudomonadati</taxon>
        <taxon>Pseudomonadota</taxon>
        <taxon>Alphaproteobacteria</taxon>
        <taxon>Sphingomonadales</taxon>
        <taxon>Sphingomonadaceae</taxon>
        <taxon>Sphingomonas</taxon>
    </lineage>
</organism>
<reference evidence="5" key="1">
    <citation type="journal article" date="2019" name="Int. J. Syst. Evol. Microbiol.">
        <title>The Global Catalogue of Microorganisms (GCM) 10K type strain sequencing project: providing services to taxonomists for standard genome sequencing and annotation.</title>
        <authorList>
            <consortium name="The Broad Institute Genomics Platform"/>
            <consortium name="The Broad Institute Genome Sequencing Center for Infectious Disease"/>
            <person name="Wu L."/>
            <person name="Ma J."/>
        </authorList>
    </citation>
    <scope>NUCLEOTIDE SEQUENCE [LARGE SCALE GENOMIC DNA]</scope>
    <source>
        <strain evidence="5">JCM 17564</strain>
    </source>
</reference>
<gene>
    <name evidence="4" type="ORF">GCM10022281_23030</name>
</gene>
<evidence type="ECO:0000256" key="1">
    <source>
        <dbReference type="ARBA" id="ARBA00022741"/>
    </source>
</evidence>
<dbReference type="Gene3D" id="2.30.30.940">
    <property type="match status" value="1"/>
</dbReference>
<evidence type="ECO:0000313" key="5">
    <source>
        <dbReference type="Proteomes" id="UP001424459"/>
    </source>
</evidence>
<sequence>MLVSEHPLTYRWMLREPAWETAKDLGLAADAGREPQGDPFPDFMVNTVWVQDADNQRAMLDGFARELAPEHSLVFFYAKRTPLAESGSAIVAVALLEHVGRVDEYPYKGGAAGGRVQSMVWERPFQHSLRTAEGGFTGGVVLPYQQILELAEADPELDAAHFLAVPPEDARGEFLYGSEHVGHGSAISALLAVRTAVERCSALVPGNWGEAIGWIDARINDLWRLRGPAPGLGSALTCIEPASFNGTLFAHAVQDNLPPDADPWPTVIDIFAGRRPQPFSAPPLSTLPKRRFELIRTNRPEQFALIQMLSRFELTKTQAVAAFDAEDPMRAVKNPYVLFEESRFWDEPVPLSRIDQGLYGGGGAVGAWPLPSATLVDPTEPDHPLRLRASAVEVLERAAAAGDTLLRGADIAAAAAELPLSPPVPLDEIALELLERDFYPAVNVEEADGSWTAQLERYVEAGTVIRSHVSARLDAPADAVHVDWRKLLEAEWGGIEEGEEVEEKAREEKSAALKTLTEHRLAVLTGPAGSGKTSLLKLLLRRRDIVGGDVALLAPTGKARVRLGAQTGMRDRARTLAQFLKEQERWNPETDEYSFRSSGATARVSTCVVDEASMLTEDQLAALFSALPKKARVILVGDPRQLPPIGAGRPLVDLIAHLEESHAGAGVASLEVGRRQGKDGKPVAAALLPDVQLAQLFSGRILGPGEDEIAGEILSGQAENRLRTREWDTSPRLREVLADVLAEELGSVDGDLERAVDLSLGGKDSDRMYFNLGAGANVERWQVLTTYRDLPNGSGELNRHLKRVARARKLRLAREGDRGWRVVEPRGADQVTYGDKVICLQNHSRDNWDGKAHAGYLANGEVGLVVGGTGHSRPSWTNVEFSTQPGLSYGFRARDFADHASPILELGYAITIHKAQGSEFGAVILVLPANSRMLSRELLYTALTRQQNSLWILHQGPLGAFLRFRSDFYSETARRTTNLFAPPSMVQASPPAGAPPATRRTFLEHKLIHATRRGDLVSSKNEVIIADILNELEQEGWIRYSVEKPLVLAGIERWPDFTVEHGGDVWYWEHCGKLDDPGYRSRWERKKAGYAKEGIDIWASDNPTGRLIVTTDGPEKGVDSGSLAELARRLWF</sequence>
<dbReference type="Pfam" id="PF13538">
    <property type="entry name" value="UvrD_C_2"/>
    <property type="match status" value="1"/>
</dbReference>
<dbReference type="InterPro" id="IPR027785">
    <property type="entry name" value="UvrD-like_helicase_C"/>
</dbReference>
<dbReference type="RefSeq" id="WP_344697232.1">
    <property type="nucleotide sequence ID" value="NZ_BAABBR010000001.1"/>
</dbReference>
<keyword evidence="5" id="KW-1185">Reference proteome</keyword>
<evidence type="ECO:0000313" key="4">
    <source>
        <dbReference type="EMBL" id="GAA4041400.1"/>
    </source>
</evidence>
<dbReference type="SUPFAM" id="SSF52540">
    <property type="entry name" value="P-loop containing nucleoside triphosphate hydrolases"/>
    <property type="match status" value="2"/>
</dbReference>
<name>A0ABP7UE78_9SPHN</name>
<accession>A0ABP7UE78</accession>
<dbReference type="Gene3D" id="3.40.50.300">
    <property type="entry name" value="P-loop containing nucleotide triphosphate hydrolases"/>
    <property type="match status" value="2"/>
</dbReference>
<dbReference type="EMBL" id="BAABBR010000001">
    <property type="protein sequence ID" value="GAA4041400.1"/>
    <property type="molecule type" value="Genomic_DNA"/>
</dbReference>
<comment type="caution">
    <text evidence="4">The sequence shown here is derived from an EMBL/GenBank/DDBJ whole genome shotgun (WGS) entry which is preliminary data.</text>
</comment>
<dbReference type="CDD" id="cd18809">
    <property type="entry name" value="SF1_C_RecD"/>
    <property type="match status" value="1"/>
</dbReference>
<dbReference type="Pfam" id="PF13604">
    <property type="entry name" value="AAA_30"/>
    <property type="match status" value="1"/>
</dbReference>
<dbReference type="InterPro" id="IPR050534">
    <property type="entry name" value="Coronavir_polyprotein_1ab"/>
</dbReference>
<dbReference type="InterPro" id="IPR003593">
    <property type="entry name" value="AAA+_ATPase"/>
</dbReference>
<dbReference type="InterPro" id="IPR027417">
    <property type="entry name" value="P-loop_NTPase"/>
</dbReference>
<protein>
    <recommendedName>
        <fullName evidence="3">AAA+ ATPase domain-containing protein</fullName>
    </recommendedName>
</protein>
<evidence type="ECO:0000259" key="3">
    <source>
        <dbReference type="SMART" id="SM00382"/>
    </source>
</evidence>
<dbReference type="PANTHER" id="PTHR43788">
    <property type="entry name" value="DNA2/NAM7 HELICASE FAMILY MEMBER"/>
    <property type="match status" value="1"/>
</dbReference>
<proteinExistence type="predicted"/>